<feature type="domain" description="Acylphosphatase-like" evidence="9">
    <location>
        <begin position="70"/>
        <end position="160"/>
    </location>
</feature>
<dbReference type="PROSITE" id="PS00150">
    <property type="entry name" value="ACYLPHOSPHATASE_1"/>
    <property type="match status" value="1"/>
</dbReference>
<sequence>RKMIRNNTEKIFILKIVIILSGIIIYFHLVSKATSTFASMETSNTNNKKQGMNFSKHFSAIAKMSGSVFACNFEVFGIVQGVFFRKYTQKQAIALGVKGWCANTRDGTVVGRIEGSKDKVNEMKNWLQYKGSPQSRIDKAVFTDLEEKPKHEFNSFDIRH</sequence>
<accession>A0A0K8TTY5</accession>
<evidence type="ECO:0000256" key="3">
    <source>
        <dbReference type="ARBA" id="ARBA00022801"/>
    </source>
</evidence>
<dbReference type="PRINTS" id="PR00112">
    <property type="entry name" value="ACYLPHPHTASE"/>
</dbReference>
<organism evidence="10">
    <name type="scientific">Tabanus bromius</name>
    <name type="common">Band-eyed brown horse fly</name>
    <dbReference type="NCBI Taxonomy" id="304241"/>
    <lineage>
        <taxon>Eukaryota</taxon>
        <taxon>Metazoa</taxon>
        <taxon>Ecdysozoa</taxon>
        <taxon>Arthropoda</taxon>
        <taxon>Hexapoda</taxon>
        <taxon>Insecta</taxon>
        <taxon>Pterygota</taxon>
        <taxon>Neoptera</taxon>
        <taxon>Endopterygota</taxon>
        <taxon>Diptera</taxon>
        <taxon>Brachycera</taxon>
        <taxon>Tabanomorpha</taxon>
        <taxon>Tabanoidea</taxon>
        <taxon>Tabanidae</taxon>
        <taxon>Tabanus</taxon>
    </lineage>
</organism>
<dbReference type="InterPro" id="IPR017968">
    <property type="entry name" value="Acylphosphatase_CS"/>
</dbReference>
<feature type="active site" evidence="5">
    <location>
        <position position="85"/>
    </location>
</feature>
<feature type="transmembrane region" description="Helical" evidence="8">
    <location>
        <begin position="12"/>
        <end position="30"/>
    </location>
</feature>
<evidence type="ECO:0000256" key="2">
    <source>
        <dbReference type="ARBA" id="ARBA00012150"/>
    </source>
</evidence>
<dbReference type="GO" id="GO:0003998">
    <property type="term" value="F:acylphosphatase activity"/>
    <property type="evidence" value="ECO:0007669"/>
    <property type="project" value="UniProtKB-EC"/>
</dbReference>
<evidence type="ECO:0000259" key="9">
    <source>
        <dbReference type="PROSITE" id="PS51160"/>
    </source>
</evidence>
<dbReference type="Pfam" id="PF00708">
    <property type="entry name" value="Acylphosphatase"/>
    <property type="match status" value="1"/>
</dbReference>
<dbReference type="InterPro" id="IPR020456">
    <property type="entry name" value="Acylphosphatase"/>
</dbReference>
<dbReference type="EMBL" id="GDAI01000183">
    <property type="protein sequence ID" value="JAI17420.1"/>
    <property type="molecule type" value="mRNA"/>
</dbReference>
<evidence type="ECO:0000256" key="5">
    <source>
        <dbReference type="PROSITE-ProRule" id="PRU00520"/>
    </source>
</evidence>
<evidence type="ECO:0000256" key="8">
    <source>
        <dbReference type="SAM" id="Phobius"/>
    </source>
</evidence>
<comment type="similarity">
    <text evidence="1 7">Belongs to the acylphosphatase family.</text>
</comment>
<dbReference type="AlphaFoldDB" id="A0A0K8TTY5"/>
<keyword evidence="8" id="KW-0812">Transmembrane</keyword>
<comment type="catalytic activity">
    <reaction evidence="4 5 6">
        <text>an acyl phosphate + H2O = a carboxylate + phosphate + H(+)</text>
        <dbReference type="Rhea" id="RHEA:14965"/>
        <dbReference type="ChEBI" id="CHEBI:15377"/>
        <dbReference type="ChEBI" id="CHEBI:15378"/>
        <dbReference type="ChEBI" id="CHEBI:29067"/>
        <dbReference type="ChEBI" id="CHEBI:43474"/>
        <dbReference type="ChEBI" id="CHEBI:59918"/>
        <dbReference type="EC" id="3.6.1.7"/>
    </reaction>
</comment>
<feature type="non-terminal residue" evidence="10">
    <location>
        <position position="1"/>
    </location>
</feature>
<evidence type="ECO:0000256" key="1">
    <source>
        <dbReference type="ARBA" id="ARBA00005614"/>
    </source>
</evidence>
<dbReference type="PANTHER" id="PTHR10029">
    <property type="entry name" value="ACYLPHOSPHATASE"/>
    <property type="match status" value="1"/>
</dbReference>
<evidence type="ECO:0000256" key="6">
    <source>
        <dbReference type="RuleBase" id="RU000553"/>
    </source>
</evidence>
<keyword evidence="3 5" id="KW-0378">Hydrolase</keyword>
<dbReference type="EC" id="3.6.1.7" evidence="2 5"/>
<evidence type="ECO:0000256" key="7">
    <source>
        <dbReference type="RuleBase" id="RU004168"/>
    </source>
</evidence>
<keyword evidence="8" id="KW-0472">Membrane</keyword>
<dbReference type="PANTHER" id="PTHR10029:SF3">
    <property type="entry name" value="ACYLPHOSPHATASE-RELATED"/>
    <property type="match status" value="1"/>
</dbReference>
<dbReference type="Gene3D" id="3.30.70.100">
    <property type="match status" value="1"/>
</dbReference>
<dbReference type="InterPro" id="IPR001792">
    <property type="entry name" value="Acylphosphatase-like_dom"/>
</dbReference>
<dbReference type="PROSITE" id="PS51160">
    <property type="entry name" value="ACYLPHOSPHATASE_3"/>
    <property type="match status" value="1"/>
</dbReference>
<dbReference type="InterPro" id="IPR036046">
    <property type="entry name" value="Acylphosphatase-like_dom_sf"/>
</dbReference>
<protein>
    <recommendedName>
        <fullName evidence="2 5">Acylphosphatase</fullName>
        <ecNumber evidence="2 5">3.6.1.7</ecNumber>
    </recommendedName>
</protein>
<name>A0A0K8TTY5_TABBR</name>
<keyword evidence="8" id="KW-1133">Transmembrane helix</keyword>
<dbReference type="PROSITE" id="PS00151">
    <property type="entry name" value="ACYLPHOSPHATASE_2"/>
    <property type="match status" value="1"/>
</dbReference>
<dbReference type="SUPFAM" id="SSF54975">
    <property type="entry name" value="Acylphosphatase/BLUF domain-like"/>
    <property type="match status" value="1"/>
</dbReference>
<reference evidence="10" key="1">
    <citation type="journal article" date="2015" name="Insect Biochem. Mol. Biol.">
        <title>An insight into the sialome of the horse fly, Tabanus bromius.</title>
        <authorList>
            <person name="Ribeiro J.M."/>
            <person name="Kazimirova M."/>
            <person name="Takac P."/>
            <person name="Andersen J.F."/>
            <person name="Francischetti I.M."/>
        </authorList>
    </citation>
    <scope>NUCLEOTIDE SEQUENCE</scope>
</reference>
<proteinExistence type="evidence at transcript level"/>
<feature type="active site" evidence="5">
    <location>
        <position position="103"/>
    </location>
</feature>
<evidence type="ECO:0000256" key="4">
    <source>
        <dbReference type="ARBA" id="ARBA00047645"/>
    </source>
</evidence>
<dbReference type="FunFam" id="3.30.70.100:FF:000011">
    <property type="entry name" value="Acylphosphatase"/>
    <property type="match status" value="1"/>
</dbReference>
<evidence type="ECO:0000313" key="10">
    <source>
        <dbReference type="EMBL" id="JAI17420.1"/>
    </source>
</evidence>